<dbReference type="EMBL" id="CM029037">
    <property type="protein sequence ID" value="KAG2658334.1"/>
    <property type="molecule type" value="Genomic_DNA"/>
</dbReference>
<dbReference type="EMBL" id="CM029037">
    <property type="protein sequence ID" value="KAG2658333.1"/>
    <property type="molecule type" value="Genomic_DNA"/>
</dbReference>
<evidence type="ECO:0000313" key="2">
    <source>
        <dbReference type="Proteomes" id="UP000823388"/>
    </source>
</evidence>
<keyword evidence="2" id="KW-1185">Reference proteome</keyword>
<dbReference type="AlphaFoldDB" id="A0A8T0XMD2"/>
<reference evidence="1" key="1">
    <citation type="submission" date="2020-05" db="EMBL/GenBank/DDBJ databases">
        <title>WGS assembly of Panicum virgatum.</title>
        <authorList>
            <person name="Lovell J.T."/>
            <person name="Jenkins J."/>
            <person name="Shu S."/>
            <person name="Juenger T.E."/>
            <person name="Schmutz J."/>
        </authorList>
    </citation>
    <scope>NUCLEOTIDE SEQUENCE</scope>
    <source>
        <strain evidence="1">AP13</strain>
    </source>
</reference>
<gene>
    <name evidence="1" type="ORF">PVAP13_1KG245505</name>
</gene>
<organism evidence="1 2">
    <name type="scientific">Panicum virgatum</name>
    <name type="common">Blackwell switchgrass</name>
    <dbReference type="NCBI Taxonomy" id="38727"/>
    <lineage>
        <taxon>Eukaryota</taxon>
        <taxon>Viridiplantae</taxon>
        <taxon>Streptophyta</taxon>
        <taxon>Embryophyta</taxon>
        <taxon>Tracheophyta</taxon>
        <taxon>Spermatophyta</taxon>
        <taxon>Magnoliopsida</taxon>
        <taxon>Liliopsida</taxon>
        <taxon>Poales</taxon>
        <taxon>Poaceae</taxon>
        <taxon>PACMAD clade</taxon>
        <taxon>Panicoideae</taxon>
        <taxon>Panicodae</taxon>
        <taxon>Paniceae</taxon>
        <taxon>Panicinae</taxon>
        <taxon>Panicum</taxon>
        <taxon>Panicum sect. Hiantes</taxon>
    </lineage>
</organism>
<accession>A0A8T0XMD2</accession>
<name>A0A8T0XMD2_PANVG</name>
<dbReference type="Proteomes" id="UP000823388">
    <property type="component" value="Chromosome 1K"/>
</dbReference>
<comment type="caution">
    <text evidence="1">The sequence shown here is derived from an EMBL/GenBank/DDBJ whole genome shotgun (WGS) entry which is preliminary data.</text>
</comment>
<protein>
    <submittedName>
        <fullName evidence="1">Uncharacterized protein</fullName>
    </submittedName>
</protein>
<evidence type="ECO:0000313" key="1">
    <source>
        <dbReference type="EMBL" id="KAG2658333.1"/>
    </source>
</evidence>
<sequence>MASISRTTKAEHHVNCRLILYVIVCQGTVVLQLLAGIDEALVDGKFTFLLIDLHLDIVDSIRAVNLKNDFDFV</sequence>
<proteinExistence type="predicted"/>